<organism evidence="1 2">
    <name type="scientific">Xylaria bambusicola</name>
    <dbReference type="NCBI Taxonomy" id="326684"/>
    <lineage>
        <taxon>Eukaryota</taxon>
        <taxon>Fungi</taxon>
        <taxon>Dikarya</taxon>
        <taxon>Ascomycota</taxon>
        <taxon>Pezizomycotina</taxon>
        <taxon>Sordariomycetes</taxon>
        <taxon>Xylariomycetidae</taxon>
        <taxon>Xylariales</taxon>
        <taxon>Xylariaceae</taxon>
        <taxon>Xylaria</taxon>
    </lineage>
</organism>
<sequence length="90" mass="9873">MAYSFSRYPSSTFWIFPSSFHLAPISSSKLRSFCPSVFPSPVSVAVASLARPERFIRAAERARVPADVEPVHALGAAEHVPEDARDGRVQ</sequence>
<keyword evidence="2" id="KW-1185">Reference proteome</keyword>
<accession>A0AAN7YWC1</accession>
<reference evidence="1 2" key="1">
    <citation type="submission" date="2023-10" db="EMBL/GenBank/DDBJ databases">
        <title>Draft genome sequence of Xylaria bambusicola isolate GMP-LS, the root and basal stem rot pathogen of sugarcane in Indonesia.</title>
        <authorList>
            <person name="Selvaraj P."/>
            <person name="Muralishankar V."/>
            <person name="Muruganantham S."/>
            <person name="Sp S."/>
            <person name="Haryani S."/>
            <person name="Lau K.J.X."/>
            <person name="Naqvi N.I."/>
        </authorList>
    </citation>
    <scope>NUCLEOTIDE SEQUENCE [LARGE SCALE GENOMIC DNA]</scope>
    <source>
        <strain evidence="1">GMP-LS</strain>
    </source>
</reference>
<evidence type="ECO:0000313" key="2">
    <source>
        <dbReference type="Proteomes" id="UP001305414"/>
    </source>
</evidence>
<dbReference type="Proteomes" id="UP001305414">
    <property type="component" value="Unassembled WGS sequence"/>
</dbReference>
<dbReference type="EMBL" id="JAWHQM010000006">
    <property type="protein sequence ID" value="KAK5627695.1"/>
    <property type="molecule type" value="Genomic_DNA"/>
</dbReference>
<name>A0AAN7YWC1_9PEZI</name>
<gene>
    <name evidence="1" type="ORF">RRF57_003410</name>
</gene>
<evidence type="ECO:0000313" key="1">
    <source>
        <dbReference type="EMBL" id="KAK5627695.1"/>
    </source>
</evidence>
<proteinExistence type="predicted"/>
<comment type="caution">
    <text evidence="1">The sequence shown here is derived from an EMBL/GenBank/DDBJ whole genome shotgun (WGS) entry which is preliminary data.</text>
</comment>
<dbReference type="AlphaFoldDB" id="A0AAN7YWC1"/>
<protein>
    <submittedName>
        <fullName evidence="1">Uncharacterized protein</fullName>
    </submittedName>
</protein>